<name>A0A1R2BQD3_9CILI</name>
<dbReference type="InterPro" id="IPR050185">
    <property type="entry name" value="Ub_carboxyl-term_hydrolase"/>
</dbReference>
<dbReference type="EMBL" id="MPUH01000494">
    <property type="protein sequence ID" value="OMJ78971.1"/>
    <property type="molecule type" value="Genomic_DNA"/>
</dbReference>
<dbReference type="SUPFAM" id="SSF54001">
    <property type="entry name" value="Cysteine proteinases"/>
    <property type="match status" value="1"/>
</dbReference>
<dbReference type="Gene3D" id="3.90.70.10">
    <property type="entry name" value="Cysteine proteinases"/>
    <property type="match status" value="1"/>
</dbReference>
<dbReference type="EC" id="3.4.19.12" evidence="1"/>
<dbReference type="GO" id="GO:0006508">
    <property type="term" value="P:proteolysis"/>
    <property type="evidence" value="ECO:0007669"/>
    <property type="project" value="UniProtKB-KW"/>
</dbReference>
<feature type="domain" description="USP" evidence="3">
    <location>
        <begin position="122"/>
        <end position="444"/>
    </location>
</feature>
<dbReference type="PANTHER" id="PTHR21646">
    <property type="entry name" value="UBIQUITIN CARBOXYL-TERMINAL HYDROLASE"/>
    <property type="match status" value="1"/>
</dbReference>
<comment type="catalytic activity">
    <reaction evidence="1">
        <text>Thiol-dependent hydrolysis of ester, thioester, amide, peptide and isopeptide bonds formed by the C-terminal Gly of ubiquitin (a 76-residue protein attached to proteins as an intracellular targeting signal).</text>
        <dbReference type="EC" id="3.4.19.12"/>
    </reaction>
</comment>
<evidence type="ECO:0000313" key="5">
    <source>
        <dbReference type="Proteomes" id="UP000187209"/>
    </source>
</evidence>
<dbReference type="GO" id="GO:0016579">
    <property type="term" value="P:protein deubiquitination"/>
    <property type="evidence" value="ECO:0007669"/>
    <property type="project" value="InterPro"/>
</dbReference>
<keyword evidence="1" id="KW-0788">Thiol protease</keyword>
<dbReference type="InterPro" id="IPR028889">
    <property type="entry name" value="USP"/>
</dbReference>
<dbReference type="GO" id="GO:0004843">
    <property type="term" value="F:cysteine-type deubiquitinase activity"/>
    <property type="evidence" value="ECO:0007669"/>
    <property type="project" value="UniProtKB-UniRule"/>
</dbReference>
<keyword evidence="1" id="KW-0645">Protease</keyword>
<proteinExistence type="inferred from homology"/>
<reference evidence="4 5" key="1">
    <citation type="submission" date="2016-11" db="EMBL/GenBank/DDBJ databases">
        <title>The macronuclear genome of Stentor coeruleus: a giant cell with tiny introns.</title>
        <authorList>
            <person name="Slabodnick M."/>
            <person name="Ruby J.G."/>
            <person name="Reiff S.B."/>
            <person name="Swart E.C."/>
            <person name="Gosai S."/>
            <person name="Prabakaran S."/>
            <person name="Witkowska E."/>
            <person name="Larue G.E."/>
            <person name="Fisher S."/>
            <person name="Freeman R.M."/>
            <person name="Gunawardena J."/>
            <person name="Chu W."/>
            <person name="Stover N.A."/>
            <person name="Gregory B.D."/>
            <person name="Nowacki M."/>
            <person name="Derisi J."/>
            <person name="Roy S.W."/>
            <person name="Marshall W.F."/>
            <person name="Sood P."/>
        </authorList>
    </citation>
    <scope>NUCLEOTIDE SEQUENCE [LARGE SCALE GENOMIC DNA]</scope>
    <source>
        <strain evidence="4">WM001</strain>
    </source>
</reference>
<keyword evidence="1" id="KW-0378">Hydrolase</keyword>
<dbReference type="Pfam" id="PF00443">
    <property type="entry name" value="UCH"/>
    <property type="match status" value="1"/>
</dbReference>
<accession>A0A1R2BQD3</accession>
<dbReference type="PROSITE" id="PS00973">
    <property type="entry name" value="USP_2"/>
    <property type="match status" value="1"/>
</dbReference>
<comment type="similarity">
    <text evidence="1">Belongs to the peptidase C19 family.</text>
</comment>
<sequence length="445" mass="51244">MNAYYQTSSNHQNISQTLEINKDPRPTTKLYGVSQNFAQKVPTEQQNSSVTRTKTRQSNISTHGSNIVNPKTENNYLRQGQEIVSGTSGIITKERNNDAASRYSRMDYLSSPTPEKNYKIMVGIHNIGNTCYMNSVLQCICRLPLIRRNLASLEVMVYNKNSRAKGKLLQAFNDTVRNLNNPTANGAFYPYGMRNAIGTISAQFLGYHQHDSAEFFRKLIEGLNEETSRVITKPLYEEMKGDSRELISSIADRWWAYSLSRDNSLITDIFQGQYFSTISCDCKHKEYSCDTLFDLSLTLPSTITYSCTLYDCFDSLTREISVPEYKCQSCKEKGKCRSKIEFYRLPKVLVIQLKRFIISMSHAQKLDTQVIYPDTLDLKKYCRNECSKYKLHGISSHFGSLSSGHYIADVFEDNQWYFYNDERVSMSDFPKKYSSAYLLFYIMNN</sequence>
<comment type="caution">
    <text evidence="4">The sequence shown here is derived from an EMBL/GenBank/DDBJ whole genome shotgun (WGS) entry which is preliminary data.</text>
</comment>
<dbReference type="InterPro" id="IPR001394">
    <property type="entry name" value="Peptidase_C19_UCH"/>
</dbReference>
<evidence type="ECO:0000313" key="4">
    <source>
        <dbReference type="EMBL" id="OMJ78971.1"/>
    </source>
</evidence>
<evidence type="ECO:0000256" key="2">
    <source>
        <dbReference type="SAM" id="MobiDB-lite"/>
    </source>
</evidence>
<dbReference type="CDD" id="cd02674">
    <property type="entry name" value="Peptidase_C19R"/>
    <property type="match status" value="1"/>
</dbReference>
<dbReference type="InterPro" id="IPR038765">
    <property type="entry name" value="Papain-like_cys_pep_sf"/>
</dbReference>
<dbReference type="OrthoDB" id="292964at2759"/>
<evidence type="ECO:0000256" key="1">
    <source>
        <dbReference type="RuleBase" id="RU366025"/>
    </source>
</evidence>
<dbReference type="AlphaFoldDB" id="A0A1R2BQD3"/>
<evidence type="ECO:0000259" key="3">
    <source>
        <dbReference type="PROSITE" id="PS50235"/>
    </source>
</evidence>
<dbReference type="PROSITE" id="PS50235">
    <property type="entry name" value="USP_3"/>
    <property type="match status" value="1"/>
</dbReference>
<organism evidence="4 5">
    <name type="scientific">Stentor coeruleus</name>
    <dbReference type="NCBI Taxonomy" id="5963"/>
    <lineage>
        <taxon>Eukaryota</taxon>
        <taxon>Sar</taxon>
        <taxon>Alveolata</taxon>
        <taxon>Ciliophora</taxon>
        <taxon>Postciliodesmatophora</taxon>
        <taxon>Heterotrichea</taxon>
        <taxon>Heterotrichida</taxon>
        <taxon>Stentoridae</taxon>
        <taxon>Stentor</taxon>
    </lineage>
</organism>
<gene>
    <name evidence="4" type="ORF">SteCoe_21097</name>
</gene>
<feature type="region of interest" description="Disordered" evidence="2">
    <location>
        <begin position="41"/>
        <end position="72"/>
    </location>
</feature>
<keyword evidence="5" id="KW-1185">Reference proteome</keyword>
<keyword evidence="1" id="KW-0833">Ubl conjugation pathway</keyword>
<protein>
    <recommendedName>
        <fullName evidence="1">Ubiquitin carboxyl-terminal hydrolase</fullName>
        <ecNumber evidence="1">3.4.19.12</ecNumber>
    </recommendedName>
</protein>
<dbReference type="PROSITE" id="PS00972">
    <property type="entry name" value="USP_1"/>
    <property type="match status" value="1"/>
</dbReference>
<dbReference type="Proteomes" id="UP000187209">
    <property type="component" value="Unassembled WGS sequence"/>
</dbReference>
<dbReference type="InterPro" id="IPR018200">
    <property type="entry name" value="USP_CS"/>
</dbReference>